<accession>A0A949JS53</accession>
<name>A0A949JS53_9ACTN</name>
<comment type="caution">
    <text evidence="11">The sequence shown here is derived from an EMBL/GenBank/DDBJ whole genome shotgun (WGS) entry which is preliminary data.</text>
</comment>
<dbReference type="EMBL" id="JAELVF020000002">
    <property type="protein sequence ID" value="MBU7600241.1"/>
    <property type="molecule type" value="Genomic_DNA"/>
</dbReference>
<dbReference type="InterPro" id="IPR007115">
    <property type="entry name" value="6-PTP_synth/QueD"/>
</dbReference>
<keyword evidence="6 8" id="KW-0456">Lyase</keyword>
<keyword evidence="12" id="KW-1185">Reference proteome</keyword>
<feature type="binding site" evidence="10">
    <location>
        <position position="31"/>
    </location>
    <ligand>
        <name>Zn(2+)</name>
        <dbReference type="ChEBI" id="CHEBI:29105"/>
    </ligand>
</feature>
<dbReference type="PANTHER" id="PTHR12589">
    <property type="entry name" value="PYRUVOYL TETRAHYDROBIOPTERIN SYNTHASE"/>
    <property type="match status" value="1"/>
</dbReference>
<comment type="catalytic activity">
    <reaction evidence="7 8">
        <text>7,8-dihydroneopterin 3'-triphosphate + H2O = 6-carboxy-5,6,7,8-tetrahydropterin + triphosphate + acetaldehyde + 2 H(+)</text>
        <dbReference type="Rhea" id="RHEA:27966"/>
        <dbReference type="ChEBI" id="CHEBI:15343"/>
        <dbReference type="ChEBI" id="CHEBI:15377"/>
        <dbReference type="ChEBI" id="CHEBI:15378"/>
        <dbReference type="ChEBI" id="CHEBI:18036"/>
        <dbReference type="ChEBI" id="CHEBI:58462"/>
        <dbReference type="ChEBI" id="CHEBI:61032"/>
        <dbReference type="EC" id="4.1.2.50"/>
    </reaction>
</comment>
<evidence type="ECO:0000313" key="11">
    <source>
        <dbReference type="EMBL" id="MBU7600241.1"/>
    </source>
</evidence>
<evidence type="ECO:0000256" key="10">
    <source>
        <dbReference type="PIRSR" id="PIRSR006113-2"/>
    </source>
</evidence>
<evidence type="ECO:0000256" key="4">
    <source>
        <dbReference type="ARBA" id="ARBA00022723"/>
    </source>
</evidence>
<feature type="binding site" evidence="10">
    <location>
        <position position="14"/>
    </location>
    <ligand>
        <name>Zn(2+)</name>
        <dbReference type="ChEBI" id="CHEBI:29105"/>
    </ligand>
</feature>
<dbReference type="Pfam" id="PF01242">
    <property type="entry name" value="PTPS"/>
    <property type="match status" value="1"/>
</dbReference>
<feature type="active site" description="Proton acceptor" evidence="9">
    <location>
        <position position="25"/>
    </location>
</feature>
<evidence type="ECO:0000256" key="2">
    <source>
        <dbReference type="ARBA" id="ARBA00008900"/>
    </source>
</evidence>
<dbReference type="GO" id="GO:0070497">
    <property type="term" value="F:6-carboxytetrahydropterin synthase activity"/>
    <property type="evidence" value="ECO:0007669"/>
    <property type="project" value="UniProtKB-EC"/>
</dbReference>
<dbReference type="AlphaFoldDB" id="A0A949JS53"/>
<dbReference type="Proteomes" id="UP000694501">
    <property type="component" value="Unassembled WGS sequence"/>
</dbReference>
<comment type="pathway">
    <text evidence="1 8">Purine metabolism; 7-cyano-7-deazaguanine biosynthesis.</text>
</comment>
<gene>
    <name evidence="11" type="ORF">JGS22_022050</name>
</gene>
<keyword evidence="5 8" id="KW-0862">Zinc</keyword>
<proteinExistence type="inferred from homology"/>
<protein>
    <recommendedName>
        <fullName evidence="3 8">6-carboxy-5,6,7,8-tetrahydropterin synthase</fullName>
        <ecNumber evidence="8">4.-.-.-</ecNumber>
    </recommendedName>
</protein>
<comment type="cofactor">
    <cofactor evidence="8 10">
        <name>Zn(2+)</name>
        <dbReference type="ChEBI" id="CHEBI:29105"/>
    </cofactor>
    <text evidence="8 10">Binds 1 zinc ion per subunit.</text>
</comment>
<dbReference type="PANTHER" id="PTHR12589:SF7">
    <property type="entry name" value="6-PYRUVOYL TETRAHYDROBIOPTERIN SYNTHASE"/>
    <property type="match status" value="1"/>
</dbReference>
<keyword evidence="8" id="KW-0671">Queuosine biosynthesis</keyword>
<evidence type="ECO:0000256" key="3">
    <source>
        <dbReference type="ARBA" id="ARBA00018141"/>
    </source>
</evidence>
<dbReference type="Gene3D" id="3.30.479.10">
    <property type="entry name" value="6-pyruvoyl tetrahydropterin synthase/QueD"/>
    <property type="match status" value="1"/>
</dbReference>
<evidence type="ECO:0000256" key="5">
    <source>
        <dbReference type="ARBA" id="ARBA00022833"/>
    </source>
</evidence>
<dbReference type="EC" id="4.-.-.-" evidence="8"/>
<sequence length="121" mass="14076">MYTISKEFNFSASHVLARLPSWHPCSRMHGHNYVVVLELRAQDEQLSDVGFVRDYRELGVVKAWIDDTLDHRHLNDALGDLSPSAEHLARWIFDRWIGEFPELTAVRVSETPKTWAVYQPE</sequence>
<evidence type="ECO:0000256" key="9">
    <source>
        <dbReference type="PIRSR" id="PIRSR006113-1"/>
    </source>
</evidence>
<evidence type="ECO:0000256" key="8">
    <source>
        <dbReference type="PIRNR" id="PIRNR006113"/>
    </source>
</evidence>
<feature type="active site" description="Charge relay system" evidence="9">
    <location>
        <position position="110"/>
    </location>
</feature>
<reference evidence="11" key="1">
    <citation type="submission" date="2021-06" db="EMBL/GenBank/DDBJ databases">
        <title>Sequencing of actinobacteria type strains.</title>
        <authorList>
            <person name="Nguyen G.-S."/>
            <person name="Wentzel A."/>
        </authorList>
    </citation>
    <scope>NUCLEOTIDE SEQUENCE</scope>
    <source>
        <strain evidence="11">P38-E01</strain>
    </source>
</reference>
<evidence type="ECO:0000256" key="7">
    <source>
        <dbReference type="ARBA" id="ARBA00048807"/>
    </source>
</evidence>
<dbReference type="GO" id="GO:0046872">
    <property type="term" value="F:metal ion binding"/>
    <property type="evidence" value="ECO:0007669"/>
    <property type="project" value="UniProtKB-KW"/>
</dbReference>
<feature type="active site" description="Charge relay system" evidence="9">
    <location>
        <position position="71"/>
    </location>
</feature>
<dbReference type="GO" id="GO:0008616">
    <property type="term" value="P:tRNA queuosine(34) biosynthetic process"/>
    <property type="evidence" value="ECO:0007669"/>
    <property type="project" value="UniProtKB-KW"/>
</dbReference>
<evidence type="ECO:0000256" key="1">
    <source>
        <dbReference type="ARBA" id="ARBA00005061"/>
    </source>
</evidence>
<organism evidence="11 12">
    <name type="scientific">Streptomyces tardus</name>
    <dbReference type="NCBI Taxonomy" id="2780544"/>
    <lineage>
        <taxon>Bacteria</taxon>
        <taxon>Bacillati</taxon>
        <taxon>Actinomycetota</taxon>
        <taxon>Actinomycetes</taxon>
        <taxon>Kitasatosporales</taxon>
        <taxon>Streptomycetaceae</taxon>
        <taxon>Streptomyces</taxon>
    </lineage>
</organism>
<dbReference type="InterPro" id="IPR038418">
    <property type="entry name" value="6-PTP_synth/QueD_sf"/>
</dbReference>
<dbReference type="PIRSF" id="PIRSF006113">
    <property type="entry name" value="PTP_synth"/>
    <property type="match status" value="1"/>
</dbReference>
<comment type="similarity">
    <text evidence="2 8">Belongs to the PTPS family. QueD subfamily.</text>
</comment>
<dbReference type="RefSeq" id="WP_211041741.1">
    <property type="nucleotide sequence ID" value="NZ_JAELVF020000002.1"/>
</dbReference>
<feature type="binding site" evidence="10">
    <location>
        <position position="29"/>
    </location>
    <ligand>
        <name>Zn(2+)</name>
        <dbReference type="ChEBI" id="CHEBI:29105"/>
    </ligand>
</feature>
<evidence type="ECO:0000256" key="6">
    <source>
        <dbReference type="ARBA" id="ARBA00023239"/>
    </source>
</evidence>
<keyword evidence="4 8" id="KW-0479">Metal-binding</keyword>
<dbReference type="SUPFAM" id="SSF55620">
    <property type="entry name" value="Tetrahydrobiopterin biosynthesis enzymes-like"/>
    <property type="match status" value="1"/>
</dbReference>
<evidence type="ECO:0000313" key="12">
    <source>
        <dbReference type="Proteomes" id="UP000694501"/>
    </source>
</evidence>